<keyword evidence="4" id="KW-1133">Transmembrane helix</keyword>
<dbReference type="EnsemblPlants" id="QL12p036377:mrna">
    <property type="protein sequence ID" value="QL12p036377:mrna:CDS:2"/>
    <property type="gene ID" value="QL12p036377"/>
</dbReference>
<dbReference type="PANTHER" id="PTHR31234">
    <property type="entry name" value="LATE EMBRYOGENESIS ABUNDANT (LEA) HYDROXYPROLINE-RICH GLYCOPROTEIN FAMILY"/>
    <property type="match status" value="1"/>
</dbReference>
<proteinExistence type="predicted"/>
<dbReference type="Gramene" id="QL12p036377:mrna">
    <property type="protein sequence ID" value="QL12p036377:mrna:CDS:2"/>
    <property type="gene ID" value="QL12p036377"/>
</dbReference>
<dbReference type="KEGG" id="qlo:115972561"/>
<dbReference type="InterPro" id="IPR044839">
    <property type="entry name" value="NDR1-like"/>
</dbReference>
<reference evidence="5 6" key="1">
    <citation type="journal article" date="2016" name="G3 (Bethesda)">
        <title>First Draft Assembly and Annotation of the Genome of a California Endemic Oak Quercus lobata Nee (Fagaceae).</title>
        <authorList>
            <person name="Sork V.L."/>
            <person name="Fitz-Gibbon S.T."/>
            <person name="Puiu D."/>
            <person name="Crepeau M."/>
            <person name="Gugger P.F."/>
            <person name="Sherman R."/>
            <person name="Stevens K."/>
            <person name="Langley C.H."/>
            <person name="Pellegrini M."/>
            <person name="Salzberg S.L."/>
        </authorList>
    </citation>
    <scope>NUCLEOTIDE SEQUENCE [LARGE SCALE GENOMIC DNA]</scope>
    <source>
        <strain evidence="5 6">cv. SW786</strain>
    </source>
</reference>
<evidence type="ECO:0000256" key="2">
    <source>
        <dbReference type="ARBA" id="ARBA00023136"/>
    </source>
</evidence>
<dbReference type="Proteomes" id="UP000594261">
    <property type="component" value="Chromosome 12"/>
</dbReference>
<dbReference type="OMA" id="ILHFAFN"/>
<organism evidence="5 6">
    <name type="scientific">Quercus lobata</name>
    <name type="common">Valley oak</name>
    <dbReference type="NCBI Taxonomy" id="97700"/>
    <lineage>
        <taxon>Eukaryota</taxon>
        <taxon>Viridiplantae</taxon>
        <taxon>Streptophyta</taxon>
        <taxon>Embryophyta</taxon>
        <taxon>Tracheophyta</taxon>
        <taxon>Spermatophyta</taxon>
        <taxon>Magnoliopsida</taxon>
        <taxon>eudicotyledons</taxon>
        <taxon>Gunneridae</taxon>
        <taxon>Pentapetalae</taxon>
        <taxon>rosids</taxon>
        <taxon>fabids</taxon>
        <taxon>Fagales</taxon>
        <taxon>Fagaceae</taxon>
        <taxon>Quercus</taxon>
    </lineage>
</organism>
<feature type="transmembrane region" description="Helical" evidence="4">
    <location>
        <begin position="109"/>
        <end position="134"/>
    </location>
</feature>
<feature type="region of interest" description="Disordered" evidence="3">
    <location>
        <begin position="1"/>
        <end position="56"/>
    </location>
</feature>
<keyword evidence="4" id="KW-0812">Transmembrane</keyword>
<keyword evidence="6" id="KW-1185">Reference proteome</keyword>
<sequence>MAERADPSVDDHDSKPSADKPENNIHDSNPSAEKPENNNHDSNSSSDQPENNNQLAPPAFRSATYVVQVPKDQIFCVPPPENAVLAERRGNPFRCSKGKKPRRRRPRCCLCFSVSVVLLVLVLALIAAVVYVLLTPKDPTFRVERVVVKNNTRPDYGITIRAKNSNEIMSIDYKAGGVASLSFKQRGIAKGKYPSFKQDSKKSTSFHVDFHGSNIVLPKEIEESMKSQKPKIKVSLSLKMDVHARIRVGALHYGSVKFVAACDFTVDTLAKNSRILSQKCHT</sequence>
<evidence type="ECO:0008006" key="7">
    <source>
        <dbReference type="Google" id="ProtNLM"/>
    </source>
</evidence>
<dbReference type="PANTHER" id="PTHR31234:SF68">
    <property type="entry name" value="EXPRESSED PROTEIN"/>
    <property type="match status" value="1"/>
</dbReference>
<accession>A0A7N2N5Z0</accession>
<evidence type="ECO:0000256" key="1">
    <source>
        <dbReference type="ARBA" id="ARBA00004370"/>
    </source>
</evidence>
<name>A0A7N2N5Z0_QUELO</name>
<dbReference type="GO" id="GO:0098542">
    <property type="term" value="P:defense response to other organism"/>
    <property type="evidence" value="ECO:0007669"/>
    <property type="project" value="InterPro"/>
</dbReference>
<evidence type="ECO:0000256" key="4">
    <source>
        <dbReference type="SAM" id="Phobius"/>
    </source>
</evidence>
<protein>
    <recommendedName>
        <fullName evidence="7">Late embryogenesis abundant protein LEA-2 subgroup domain-containing protein</fullName>
    </recommendedName>
</protein>
<dbReference type="RefSeq" id="XP_030948746.1">
    <property type="nucleotide sequence ID" value="XM_031092886.1"/>
</dbReference>
<reference evidence="5" key="2">
    <citation type="submission" date="2021-01" db="UniProtKB">
        <authorList>
            <consortium name="EnsemblPlants"/>
        </authorList>
    </citation>
    <scope>IDENTIFICATION</scope>
</reference>
<dbReference type="AlphaFoldDB" id="A0A7N2N5Z0"/>
<evidence type="ECO:0000256" key="3">
    <source>
        <dbReference type="SAM" id="MobiDB-lite"/>
    </source>
</evidence>
<evidence type="ECO:0000313" key="6">
    <source>
        <dbReference type="Proteomes" id="UP000594261"/>
    </source>
</evidence>
<comment type="subcellular location">
    <subcellularLocation>
        <location evidence="1">Membrane</location>
    </subcellularLocation>
</comment>
<feature type="compositionally biased region" description="Basic and acidic residues" evidence="3">
    <location>
        <begin position="1"/>
        <end position="25"/>
    </location>
</feature>
<dbReference type="GO" id="GO:0005886">
    <property type="term" value="C:plasma membrane"/>
    <property type="evidence" value="ECO:0007669"/>
    <property type="project" value="TreeGrafter"/>
</dbReference>
<gene>
    <name evidence="5" type="primary">LOC115972561</name>
</gene>
<dbReference type="EMBL" id="LRBV02000012">
    <property type="status" value="NOT_ANNOTATED_CDS"/>
    <property type="molecule type" value="Genomic_DNA"/>
</dbReference>
<keyword evidence="2 4" id="KW-0472">Membrane</keyword>
<dbReference type="GeneID" id="115972561"/>
<dbReference type="OrthoDB" id="996955at2759"/>
<evidence type="ECO:0000313" key="5">
    <source>
        <dbReference type="EnsemblPlants" id="QL12p036377:mrna:CDS:2"/>
    </source>
</evidence>
<dbReference type="InParanoid" id="A0A7N2N5Z0"/>